<protein>
    <recommendedName>
        <fullName evidence="4">Helix-turn-helix domain-containing protein</fullName>
    </recommendedName>
</protein>
<feature type="region of interest" description="Disordered" evidence="1">
    <location>
        <begin position="98"/>
        <end position="119"/>
    </location>
</feature>
<feature type="region of interest" description="Disordered" evidence="1">
    <location>
        <begin position="1"/>
        <end position="21"/>
    </location>
</feature>
<sequence length="119" mass="13349">MTGTETDLLTEDERAAVAEQPASRRWLTGELHRLQAFAGDDAPTDAERRLLVELARRADGRGIATATRRELAAVVGIPERQIGHGIAWAEWRGSFHARRVSPSGQPQADRYRLNRWPRP</sequence>
<gene>
    <name evidence="2" type="ORF">IF188_08045</name>
</gene>
<evidence type="ECO:0000313" key="2">
    <source>
        <dbReference type="EMBL" id="MBD3941644.1"/>
    </source>
</evidence>
<proteinExistence type="predicted"/>
<comment type="caution">
    <text evidence="2">The sequence shown here is derived from an EMBL/GenBank/DDBJ whole genome shotgun (WGS) entry which is preliminary data.</text>
</comment>
<evidence type="ECO:0000313" key="3">
    <source>
        <dbReference type="Proteomes" id="UP000598426"/>
    </source>
</evidence>
<name>A0ABR8NLU4_9MICO</name>
<dbReference type="RefSeq" id="WP_191171260.1">
    <property type="nucleotide sequence ID" value="NZ_JACXZS010000004.1"/>
</dbReference>
<accession>A0ABR8NLU4</accession>
<evidence type="ECO:0000256" key="1">
    <source>
        <dbReference type="SAM" id="MobiDB-lite"/>
    </source>
</evidence>
<dbReference type="EMBL" id="JACXZS010000004">
    <property type="protein sequence ID" value="MBD3941644.1"/>
    <property type="molecule type" value="Genomic_DNA"/>
</dbReference>
<organism evidence="2 3">
    <name type="scientific">Microbacterium helvum</name>
    <dbReference type="NCBI Taxonomy" id="2773713"/>
    <lineage>
        <taxon>Bacteria</taxon>
        <taxon>Bacillati</taxon>
        <taxon>Actinomycetota</taxon>
        <taxon>Actinomycetes</taxon>
        <taxon>Micrococcales</taxon>
        <taxon>Microbacteriaceae</taxon>
        <taxon>Microbacterium</taxon>
    </lineage>
</organism>
<dbReference type="Proteomes" id="UP000598426">
    <property type="component" value="Unassembled WGS sequence"/>
</dbReference>
<reference evidence="2 3" key="1">
    <citation type="submission" date="2020-09" db="EMBL/GenBank/DDBJ databases">
        <title>Isolation and identification of active actinomycetes.</title>
        <authorList>
            <person name="Li X."/>
        </authorList>
    </citation>
    <scope>NUCLEOTIDE SEQUENCE [LARGE SCALE GENOMIC DNA]</scope>
    <source>
        <strain evidence="2 3">NEAU-LLC</strain>
    </source>
</reference>
<keyword evidence="3" id="KW-1185">Reference proteome</keyword>
<evidence type="ECO:0008006" key="4">
    <source>
        <dbReference type="Google" id="ProtNLM"/>
    </source>
</evidence>